<name>A0A8S9QN11_BRACR</name>
<organism evidence="2 3">
    <name type="scientific">Brassica cretica</name>
    <name type="common">Mustard</name>
    <dbReference type="NCBI Taxonomy" id="69181"/>
    <lineage>
        <taxon>Eukaryota</taxon>
        <taxon>Viridiplantae</taxon>
        <taxon>Streptophyta</taxon>
        <taxon>Embryophyta</taxon>
        <taxon>Tracheophyta</taxon>
        <taxon>Spermatophyta</taxon>
        <taxon>Magnoliopsida</taxon>
        <taxon>eudicotyledons</taxon>
        <taxon>Gunneridae</taxon>
        <taxon>Pentapetalae</taxon>
        <taxon>rosids</taxon>
        <taxon>malvids</taxon>
        <taxon>Brassicales</taxon>
        <taxon>Brassicaceae</taxon>
        <taxon>Brassiceae</taxon>
        <taxon>Brassica</taxon>
    </lineage>
</organism>
<feature type="region of interest" description="Disordered" evidence="1">
    <location>
        <begin position="29"/>
        <end position="50"/>
    </location>
</feature>
<dbReference type="EMBL" id="QGKX02001290">
    <property type="protein sequence ID" value="KAF3540098.1"/>
    <property type="molecule type" value="Genomic_DNA"/>
</dbReference>
<gene>
    <name evidence="2" type="ORF">F2Q69_00022359</name>
</gene>
<evidence type="ECO:0000313" key="2">
    <source>
        <dbReference type="EMBL" id="KAF3540098.1"/>
    </source>
</evidence>
<accession>A0A8S9QN11</accession>
<feature type="compositionally biased region" description="Basic and acidic residues" evidence="1">
    <location>
        <begin position="29"/>
        <end position="43"/>
    </location>
</feature>
<dbReference type="Proteomes" id="UP000712600">
    <property type="component" value="Unassembled WGS sequence"/>
</dbReference>
<reference evidence="2" key="1">
    <citation type="submission" date="2019-12" db="EMBL/GenBank/DDBJ databases">
        <title>Genome sequencing and annotation of Brassica cretica.</title>
        <authorList>
            <person name="Studholme D.J."/>
            <person name="Sarris P."/>
        </authorList>
    </citation>
    <scope>NUCLEOTIDE SEQUENCE</scope>
    <source>
        <strain evidence="2">PFS-109/04</strain>
        <tissue evidence="2">Leaf</tissue>
    </source>
</reference>
<protein>
    <submittedName>
        <fullName evidence="2">Uncharacterized protein</fullName>
    </submittedName>
</protein>
<dbReference type="AlphaFoldDB" id="A0A8S9QN11"/>
<sequence>MCQAKQEAISDVLLVMWEGWTQEGGVFARDKSRSMAKKDETSKEGCSSGRSDLVVDQKASSLEPGHRGVCGTKEKEIKVCEEMM</sequence>
<evidence type="ECO:0000313" key="3">
    <source>
        <dbReference type="Proteomes" id="UP000712600"/>
    </source>
</evidence>
<evidence type="ECO:0000256" key="1">
    <source>
        <dbReference type="SAM" id="MobiDB-lite"/>
    </source>
</evidence>
<comment type="caution">
    <text evidence="2">The sequence shown here is derived from an EMBL/GenBank/DDBJ whole genome shotgun (WGS) entry which is preliminary data.</text>
</comment>
<proteinExistence type="predicted"/>